<keyword evidence="1" id="KW-0472">Membrane</keyword>
<sequence>MGRIIGIVIAVAIVVALLIYFGFIQISPEGEAALEDAQDNVGEAVENTGEAIQDENTDGN</sequence>
<organism evidence="2 3">
    <name type="scientific">Roseivivax sediminis</name>
    <dbReference type="NCBI Taxonomy" id="936889"/>
    <lineage>
        <taxon>Bacteria</taxon>
        <taxon>Pseudomonadati</taxon>
        <taxon>Pseudomonadota</taxon>
        <taxon>Alphaproteobacteria</taxon>
        <taxon>Rhodobacterales</taxon>
        <taxon>Roseobacteraceae</taxon>
        <taxon>Roseivivax</taxon>
    </lineage>
</organism>
<keyword evidence="3" id="KW-1185">Reference proteome</keyword>
<accession>A0A1I1SP28</accession>
<dbReference type="AlphaFoldDB" id="A0A1I1SP28"/>
<evidence type="ECO:0000313" key="3">
    <source>
        <dbReference type="Proteomes" id="UP000325289"/>
    </source>
</evidence>
<reference evidence="2 3" key="1">
    <citation type="submission" date="2016-10" db="EMBL/GenBank/DDBJ databases">
        <authorList>
            <person name="Varghese N."/>
            <person name="Submissions S."/>
        </authorList>
    </citation>
    <scope>NUCLEOTIDE SEQUENCE [LARGE SCALE GENOMIC DNA]</scope>
    <source>
        <strain evidence="3">YIM D21,KCTC 23444,ACCC 10710</strain>
    </source>
</reference>
<gene>
    <name evidence="2" type="ORF">SAMN04515678_101266</name>
</gene>
<evidence type="ECO:0000313" key="2">
    <source>
        <dbReference type="EMBL" id="SFD48245.1"/>
    </source>
</evidence>
<dbReference type="EMBL" id="FOMS01000001">
    <property type="protein sequence ID" value="SFD48245.1"/>
    <property type="molecule type" value="Genomic_DNA"/>
</dbReference>
<proteinExistence type="predicted"/>
<dbReference type="OrthoDB" id="9967969at2"/>
<keyword evidence="1" id="KW-0812">Transmembrane</keyword>
<protein>
    <submittedName>
        <fullName evidence="2">Uncharacterized protein</fullName>
    </submittedName>
</protein>
<feature type="transmembrane region" description="Helical" evidence="1">
    <location>
        <begin position="7"/>
        <end position="26"/>
    </location>
</feature>
<keyword evidence="1" id="KW-1133">Transmembrane helix</keyword>
<name>A0A1I1SP28_9RHOB</name>
<dbReference type="RefSeq" id="WP_149754075.1">
    <property type="nucleotide sequence ID" value="NZ_FOMS01000001.1"/>
</dbReference>
<dbReference type="Proteomes" id="UP000325289">
    <property type="component" value="Unassembled WGS sequence"/>
</dbReference>
<evidence type="ECO:0000256" key="1">
    <source>
        <dbReference type="SAM" id="Phobius"/>
    </source>
</evidence>